<dbReference type="AlphaFoldDB" id="A0A1L7X637"/>
<accession>A0A1L7X637</accession>
<evidence type="ECO:0000313" key="1">
    <source>
        <dbReference type="EMBL" id="CZR60454.1"/>
    </source>
</evidence>
<gene>
    <name evidence="1" type="ORF">PAC_10350</name>
</gene>
<dbReference type="EMBL" id="FJOG01000016">
    <property type="protein sequence ID" value="CZR60454.1"/>
    <property type="molecule type" value="Genomic_DNA"/>
</dbReference>
<dbReference type="OrthoDB" id="10511507at2759"/>
<organism evidence="1 2">
    <name type="scientific">Phialocephala subalpina</name>
    <dbReference type="NCBI Taxonomy" id="576137"/>
    <lineage>
        <taxon>Eukaryota</taxon>
        <taxon>Fungi</taxon>
        <taxon>Dikarya</taxon>
        <taxon>Ascomycota</taxon>
        <taxon>Pezizomycotina</taxon>
        <taxon>Leotiomycetes</taxon>
        <taxon>Helotiales</taxon>
        <taxon>Mollisiaceae</taxon>
        <taxon>Phialocephala</taxon>
        <taxon>Phialocephala fortinii species complex</taxon>
    </lineage>
</organism>
<keyword evidence="2" id="KW-1185">Reference proteome</keyword>
<name>A0A1L7X637_9HELO</name>
<reference evidence="1 2" key="1">
    <citation type="submission" date="2016-03" db="EMBL/GenBank/DDBJ databases">
        <authorList>
            <person name="Ploux O."/>
        </authorList>
    </citation>
    <scope>NUCLEOTIDE SEQUENCE [LARGE SCALE GENOMIC DNA]</scope>
    <source>
        <strain evidence="1 2">UAMH 11012</strain>
    </source>
</reference>
<dbReference type="Proteomes" id="UP000184330">
    <property type="component" value="Unassembled WGS sequence"/>
</dbReference>
<protein>
    <submittedName>
        <fullName evidence="1">Uncharacterized protein</fullName>
    </submittedName>
</protein>
<evidence type="ECO:0000313" key="2">
    <source>
        <dbReference type="Proteomes" id="UP000184330"/>
    </source>
</evidence>
<proteinExistence type="predicted"/>
<sequence>MHQMRVLDLYFYTDDSPEAGQASHSCPGASLQAFKELPSVGSSEYTNALLKDAFVKSLGAQEIDGTGGSKFKLPNEYPPIWKMLRDSNDGELQMHYGMLWASSLRSDIVDGHLFFREKNPRHDHVACTIRDQILHELRRLRDAEREKSSDTVAFITSRLPAKIGIYPGDPAIVIDVAVGESGQGELDKKINAYFAKNERNINILIVVEVNEYVGFVYKPSLITIAIPYSVRDHVRIQDRVDLKRLTEKTLEIHLGQFIANFQGTKEGFRRWPNMKRDLIVKLPYKMVLDACRYSLSSCARAPRA</sequence>